<dbReference type="RefSeq" id="WP_152153999.1">
    <property type="nucleotide sequence ID" value="NZ_WEIO01000011.1"/>
</dbReference>
<dbReference type="AlphaFoldDB" id="A0A6I1FGG9"/>
<dbReference type="SMART" id="SM00331">
    <property type="entry name" value="PP2C_SIG"/>
    <property type="match status" value="1"/>
</dbReference>
<dbReference type="GO" id="GO:0016791">
    <property type="term" value="F:phosphatase activity"/>
    <property type="evidence" value="ECO:0007669"/>
    <property type="project" value="TreeGrafter"/>
</dbReference>
<evidence type="ECO:0000313" key="3">
    <source>
        <dbReference type="EMBL" id="KAB7704811.1"/>
    </source>
</evidence>
<dbReference type="Gene3D" id="3.60.40.10">
    <property type="entry name" value="PPM-type phosphatase domain"/>
    <property type="match status" value="1"/>
</dbReference>
<keyword evidence="4" id="KW-1185">Reference proteome</keyword>
<proteinExistence type="predicted"/>
<sequence>MGFRDVMHEKYKEILESYMEDQNEQALYLSQKFSRKSIEYKISPEEIISIHKTALMELEAERSDSVMPSFDILLEVMMGYGLAYREHQSLRTIQQELKSEIEVAANMQQTLLGTQIPDVDCLDIGAISVPARQMSGDYYHFVQDEQGAVSVAIADIIGKGIPAALCMSMIKYSMDSLPEGRHEPYQVLESLNRVVEQNVDPTMFITMFYGMYNTINHTFYYSSAGHEPGFFYNHETKEFEELYAKGLLLGVDKKTKYRQFEKRVDVGDVILLMSDGVTECRTEEGFIEVDTLIGYIEKYIHLEAQEIANKVYKELEYLQDFQLRDDFTLIILKRIK</sequence>
<dbReference type="SUPFAM" id="SSF81606">
    <property type="entry name" value="PP2C-like"/>
    <property type="match status" value="1"/>
</dbReference>
<organism evidence="3 4">
    <name type="scientific">Bacillus aerolatus</name>
    <dbReference type="NCBI Taxonomy" id="2653354"/>
    <lineage>
        <taxon>Bacteria</taxon>
        <taxon>Bacillati</taxon>
        <taxon>Bacillota</taxon>
        <taxon>Bacilli</taxon>
        <taxon>Bacillales</taxon>
        <taxon>Bacillaceae</taxon>
        <taxon>Bacillus</taxon>
    </lineage>
</organism>
<dbReference type="EMBL" id="WEIO01000011">
    <property type="protein sequence ID" value="KAB7704811.1"/>
    <property type="molecule type" value="Genomic_DNA"/>
</dbReference>
<dbReference type="InterPro" id="IPR014787">
    <property type="entry name" value="PSer_Pase_RsbU_N"/>
</dbReference>
<dbReference type="Gene3D" id="1.10.1240.30">
    <property type="entry name" value="KaiA/RbsU domain"/>
    <property type="match status" value="1"/>
</dbReference>
<protein>
    <submittedName>
        <fullName evidence="3">SpoIIE family protein phosphatase</fullName>
    </submittedName>
</protein>
<dbReference type="InterPro" id="IPR052016">
    <property type="entry name" value="Bact_Sigma-Reg"/>
</dbReference>
<evidence type="ECO:0000259" key="2">
    <source>
        <dbReference type="SMART" id="SM00331"/>
    </source>
</evidence>
<dbReference type="Pfam" id="PF07228">
    <property type="entry name" value="SpoIIE"/>
    <property type="match status" value="1"/>
</dbReference>
<feature type="domain" description="PPM-type phosphatase" evidence="2">
    <location>
        <begin position="119"/>
        <end position="334"/>
    </location>
</feature>
<dbReference type="Pfam" id="PF08673">
    <property type="entry name" value="RsbU_N"/>
    <property type="match status" value="1"/>
</dbReference>
<dbReference type="PANTHER" id="PTHR43156:SF15">
    <property type="entry name" value="PHOSPHOSERINE PHOSPHATASE RSBU"/>
    <property type="match status" value="1"/>
</dbReference>
<dbReference type="InterPro" id="IPR001932">
    <property type="entry name" value="PPM-type_phosphatase-like_dom"/>
</dbReference>
<keyword evidence="1" id="KW-0378">Hydrolase</keyword>
<dbReference type="PANTHER" id="PTHR43156">
    <property type="entry name" value="STAGE II SPORULATION PROTEIN E-RELATED"/>
    <property type="match status" value="1"/>
</dbReference>
<reference evidence="3 4" key="1">
    <citation type="submission" date="2019-10" db="EMBL/GenBank/DDBJ databases">
        <title>Bacillus aerolatum sp. nov., isolated from bioaerosol of sport playgrounds.</title>
        <authorList>
            <person name="Chen P."/>
            <person name="Zhang G."/>
        </authorList>
    </citation>
    <scope>NUCLEOTIDE SEQUENCE [LARGE SCALE GENOMIC DNA]</scope>
    <source>
        <strain evidence="3 4">CX253</strain>
    </source>
</reference>
<dbReference type="InterPro" id="IPR036457">
    <property type="entry name" value="PPM-type-like_dom_sf"/>
</dbReference>
<evidence type="ECO:0000256" key="1">
    <source>
        <dbReference type="ARBA" id="ARBA00022801"/>
    </source>
</evidence>
<comment type="caution">
    <text evidence="3">The sequence shown here is derived from an EMBL/GenBank/DDBJ whole genome shotgun (WGS) entry which is preliminary data.</text>
</comment>
<dbReference type="Proteomes" id="UP000429595">
    <property type="component" value="Unassembled WGS sequence"/>
</dbReference>
<dbReference type="InterPro" id="IPR017944">
    <property type="entry name" value="KaiA/RbsU_helical_domain_sf"/>
</dbReference>
<evidence type="ECO:0000313" key="4">
    <source>
        <dbReference type="Proteomes" id="UP000429595"/>
    </source>
</evidence>
<gene>
    <name evidence="3" type="ORF">F9802_16720</name>
</gene>
<name>A0A6I1FGG9_9BACI</name>
<dbReference type="FunFam" id="3.60.40.10:FF:000045">
    <property type="entry name" value="Stage II sporulation protein E"/>
    <property type="match status" value="1"/>
</dbReference>
<accession>A0A6I1FGG9</accession>
<dbReference type="SUPFAM" id="SSF101215">
    <property type="entry name" value="KaiA/RbsU domain"/>
    <property type="match status" value="1"/>
</dbReference>